<evidence type="ECO:0000256" key="3">
    <source>
        <dbReference type="ARBA" id="ARBA00023004"/>
    </source>
</evidence>
<keyword evidence="2 4" id="KW-0479">Metal-binding</keyword>
<dbReference type="Proteomes" id="UP000754644">
    <property type="component" value="Unassembled WGS sequence"/>
</dbReference>
<protein>
    <submittedName>
        <fullName evidence="7">Sulfur oxidation c-type cytochrome SoxX</fullName>
    </submittedName>
</protein>
<dbReference type="GO" id="GO:0020037">
    <property type="term" value="F:heme binding"/>
    <property type="evidence" value="ECO:0007669"/>
    <property type="project" value="InterPro"/>
</dbReference>
<dbReference type="SUPFAM" id="SSF46626">
    <property type="entry name" value="Cytochrome c"/>
    <property type="match status" value="1"/>
</dbReference>
<dbReference type="AlphaFoldDB" id="A0A973A7E3"/>
<feature type="chain" id="PRO_5036985508" evidence="5">
    <location>
        <begin position="23"/>
        <end position="116"/>
    </location>
</feature>
<evidence type="ECO:0000313" key="8">
    <source>
        <dbReference type="Proteomes" id="UP000754644"/>
    </source>
</evidence>
<dbReference type="Gene3D" id="1.10.760.10">
    <property type="entry name" value="Cytochrome c-like domain"/>
    <property type="match status" value="1"/>
</dbReference>
<dbReference type="PROSITE" id="PS51007">
    <property type="entry name" value="CYTC"/>
    <property type="match status" value="1"/>
</dbReference>
<feature type="domain" description="Cytochrome c" evidence="6">
    <location>
        <begin position="27"/>
        <end position="116"/>
    </location>
</feature>
<reference evidence="7" key="1">
    <citation type="submission" date="2020-05" db="EMBL/GenBank/DDBJ databases">
        <title>Sulfur intermediates as new biogeochemical hubs in an aquatic model microbial ecosystem.</title>
        <authorList>
            <person name="Vigneron A."/>
        </authorList>
    </citation>
    <scope>NUCLEOTIDE SEQUENCE</scope>
    <source>
        <strain evidence="7">Bin.250</strain>
    </source>
</reference>
<keyword evidence="3 4" id="KW-0408">Iron</keyword>
<dbReference type="Pfam" id="PF13442">
    <property type="entry name" value="Cytochrome_CBB3"/>
    <property type="match status" value="1"/>
</dbReference>
<dbReference type="EMBL" id="JABMOJ010000168">
    <property type="protein sequence ID" value="NQV64634.1"/>
    <property type="molecule type" value="Genomic_DNA"/>
</dbReference>
<dbReference type="GO" id="GO:0009055">
    <property type="term" value="F:electron transfer activity"/>
    <property type="evidence" value="ECO:0007669"/>
    <property type="project" value="InterPro"/>
</dbReference>
<dbReference type="InterPro" id="IPR036909">
    <property type="entry name" value="Cyt_c-like_dom_sf"/>
</dbReference>
<evidence type="ECO:0000256" key="4">
    <source>
        <dbReference type="PROSITE-ProRule" id="PRU00433"/>
    </source>
</evidence>
<accession>A0A973A7E3</accession>
<keyword evidence="5" id="KW-0732">Signal</keyword>
<gene>
    <name evidence="7" type="primary">soxX</name>
    <name evidence="7" type="ORF">HQ497_04640</name>
</gene>
<evidence type="ECO:0000313" key="7">
    <source>
        <dbReference type="EMBL" id="NQV64634.1"/>
    </source>
</evidence>
<evidence type="ECO:0000256" key="5">
    <source>
        <dbReference type="SAM" id="SignalP"/>
    </source>
</evidence>
<evidence type="ECO:0000256" key="1">
    <source>
        <dbReference type="ARBA" id="ARBA00022617"/>
    </source>
</evidence>
<sequence>MNNIKKLSSVLLTACISGWAMAEVSDEQIAAGKAIAFDRNAGNCLSCHMIPEGELPGNVGPPLIQMKLRFPDRSVLRAQVWDAAVRNPNTVMPPYGRHSILTEAEIDRVIDFILTI</sequence>
<keyword evidence="1 4" id="KW-0349">Heme</keyword>
<dbReference type="GO" id="GO:0046872">
    <property type="term" value="F:metal ion binding"/>
    <property type="evidence" value="ECO:0007669"/>
    <property type="project" value="UniProtKB-KW"/>
</dbReference>
<feature type="signal peptide" evidence="5">
    <location>
        <begin position="1"/>
        <end position="22"/>
    </location>
</feature>
<dbReference type="NCBIfam" id="TIGR04485">
    <property type="entry name" value="thiosulf_SoxX"/>
    <property type="match status" value="1"/>
</dbReference>
<name>A0A973A7E3_9GAMM</name>
<proteinExistence type="predicted"/>
<dbReference type="InterPro" id="IPR030999">
    <property type="entry name" value="Thiosulf_SoxX"/>
</dbReference>
<dbReference type="InterPro" id="IPR009056">
    <property type="entry name" value="Cyt_c-like_dom"/>
</dbReference>
<comment type="caution">
    <text evidence="7">The sequence shown here is derived from an EMBL/GenBank/DDBJ whole genome shotgun (WGS) entry which is preliminary data.</text>
</comment>
<evidence type="ECO:0000256" key="2">
    <source>
        <dbReference type="ARBA" id="ARBA00022723"/>
    </source>
</evidence>
<evidence type="ECO:0000259" key="6">
    <source>
        <dbReference type="PROSITE" id="PS51007"/>
    </source>
</evidence>
<organism evidence="7 8">
    <name type="scientific">SAR86 cluster bacterium</name>
    <dbReference type="NCBI Taxonomy" id="2030880"/>
    <lineage>
        <taxon>Bacteria</taxon>
        <taxon>Pseudomonadati</taxon>
        <taxon>Pseudomonadota</taxon>
        <taxon>Gammaproteobacteria</taxon>
        <taxon>SAR86 cluster</taxon>
    </lineage>
</organism>